<reference evidence="1 2" key="1">
    <citation type="submission" date="2022-05" db="EMBL/GenBank/DDBJ databases">
        <authorList>
            <consortium name="Genoscope - CEA"/>
            <person name="William W."/>
        </authorList>
    </citation>
    <scope>NUCLEOTIDE SEQUENCE [LARGE SCALE GENOMIC DNA]</scope>
</reference>
<protein>
    <submittedName>
        <fullName evidence="1">Uncharacterized protein</fullName>
    </submittedName>
</protein>
<keyword evidence="2" id="KW-1185">Reference proteome</keyword>
<dbReference type="Proteomes" id="UP001159405">
    <property type="component" value="Unassembled WGS sequence"/>
</dbReference>
<evidence type="ECO:0000313" key="2">
    <source>
        <dbReference type="Proteomes" id="UP001159405"/>
    </source>
</evidence>
<gene>
    <name evidence="1" type="ORF">PLOB_00008112</name>
</gene>
<comment type="caution">
    <text evidence="1">The sequence shown here is derived from an EMBL/GenBank/DDBJ whole genome shotgun (WGS) entry which is preliminary data.</text>
</comment>
<evidence type="ECO:0000313" key="1">
    <source>
        <dbReference type="EMBL" id="CAH3046486.1"/>
    </source>
</evidence>
<dbReference type="EMBL" id="CALNXK010000014">
    <property type="protein sequence ID" value="CAH3046486.1"/>
    <property type="molecule type" value="Genomic_DNA"/>
</dbReference>
<feature type="non-terminal residue" evidence="1">
    <location>
        <position position="332"/>
    </location>
</feature>
<accession>A0ABN8NA75</accession>
<name>A0ABN8NA75_9CNID</name>
<organism evidence="1 2">
    <name type="scientific">Porites lobata</name>
    <dbReference type="NCBI Taxonomy" id="104759"/>
    <lineage>
        <taxon>Eukaryota</taxon>
        <taxon>Metazoa</taxon>
        <taxon>Cnidaria</taxon>
        <taxon>Anthozoa</taxon>
        <taxon>Hexacorallia</taxon>
        <taxon>Scleractinia</taxon>
        <taxon>Fungiina</taxon>
        <taxon>Poritidae</taxon>
        <taxon>Porites</taxon>
    </lineage>
</organism>
<proteinExistence type="predicted"/>
<sequence>MYKCGIGKLSGTECGSVTVKDTVINEYQALSDCQRDITGHLEMLKMRGEDVLSEKELILLRAGVFSGTAEVDFMVCPKHRDTFGLKWRGRKKICQVPEGVASHRSKNHTDGAARYGRKLSEEIFNRTGSLIPIGSGIQPLFQPSSSQEETQSTTSTLDDSISQATCAQYLKPPDNTDEGKVAALQWFVDECSTGPLGSIMKRPWTDATSKTRECYIRKASTIISEVLKTVAPQSAPELWEAVRGKNEVSHLLGSVHNGSDLLLAVVESYKQADTSKTRRQLLSLVASKVTYAELVAYIPRLTRYEFTAARRYALEVGAGLTVQSEAKQIREK</sequence>